<evidence type="ECO:0000313" key="2">
    <source>
        <dbReference type="Proteomes" id="UP000244052"/>
    </source>
</evidence>
<dbReference type="Proteomes" id="UP000244052">
    <property type="component" value="Unassembled WGS sequence"/>
</dbReference>
<comment type="caution">
    <text evidence="1">The sequence shown here is derived from an EMBL/GenBank/DDBJ whole genome shotgun (WGS) entry which is preliminary data.</text>
</comment>
<accession>A0A2T5PHT2</accession>
<keyword evidence="2" id="KW-1185">Reference proteome</keyword>
<dbReference type="AlphaFoldDB" id="A0A2T5PHT2"/>
<sequence length="83" mass="9207">MNVDLAACKQLFAYGALRGAVVTPYPMTEGAWNILIERQDRILEPLNGFRKTEPKVYKSLNAALADAARIGFKEVRVQINQAA</sequence>
<proteinExistence type="predicted"/>
<dbReference type="EMBL" id="QASO01000119">
    <property type="protein sequence ID" value="PTU77306.1"/>
    <property type="molecule type" value="Genomic_DNA"/>
</dbReference>
<name>A0A2T5PHT2_ECTOL</name>
<organism evidence="1 2">
    <name type="scientific">Ectopseudomonas oleovorans</name>
    <name type="common">Pseudomonas oleovorans</name>
    <dbReference type="NCBI Taxonomy" id="301"/>
    <lineage>
        <taxon>Bacteria</taxon>
        <taxon>Pseudomonadati</taxon>
        <taxon>Pseudomonadota</taxon>
        <taxon>Gammaproteobacteria</taxon>
        <taxon>Pseudomonadales</taxon>
        <taxon>Pseudomonadaceae</taxon>
        <taxon>Ectopseudomonas</taxon>
    </lineage>
</organism>
<evidence type="ECO:0000313" key="1">
    <source>
        <dbReference type="EMBL" id="PTU77306.1"/>
    </source>
</evidence>
<gene>
    <name evidence="1" type="ORF">DBO86_20175</name>
</gene>
<protein>
    <submittedName>
        <fullName evidence="1">Plasmid replication protein RepB</fullName>
    </submittedName>
</protein>
<reference evidence="1 2" key="1">
    <citation type="submission" date="2018-04" db="EMBL/GenBank/DDBJ databases">
        <title>Pseudomonas sp. nov., isolated from mangrove soil.</title>
        <authorList>
            <person name="Chen C."/>
        </authorList>
    </citation>
    <scope>NUCLEOTIDE SEQUENCE [LARGE SCALE GENOMIC DNA]</scope>
    <source>
        <strain evidence="1 2">JCM 14246</strain>
    </source>
</reference>
<dbReference type="RefSeq" id="WP_108234648.1">
    <property type="nucleotide sequence ID" value="NZ_QASO01000119.1"/>
</dbReference>